<dbReference type="InterPro" id="IPR027417">
    <property type="entry name" value="P-loop_NTPase"/>
</dbReference>
<dbReference type="RefSeq" id="WP_290198033.1">
    <property type="nucleotide sequence ID" value="NZ_CP047654.1"/>
</dbReference>
<dbReference type="GO" id="GO:0005524">
    <property type="term" value="F:ATP binding"/>
    <property type="evidence" value="ECO:0007669"/>
    <property type="project" value="UniProtKB-KW"/>
</dbReference>
<evidence type="ECO:0000256" key="2">
    <source>
        <dbReference type="ARBA" id="ARBA00022448"/>
    </source>
</evidence>
<dbReference type="EMBL" id="JAVDXZ010000001">
    <property type="protein sequence ID" value="MDR7329059.1"/>
    <property type="molecule type" value="Genomic_DNA"/>
</dbReference>
<dbReference type="Proteomes" id="UP001180840">
    <property type="component" value="Unassembled WGS sequence"/>
</dbReference>
<dbReference type="InterPro" id="IPR003593">
    <property type="entry name" value="AAA+_ATPase"/>
</dbReference>
<evidence type="ECO:0000256" key="1">
    <source>
        <dbReference type="ARBA" id="ARBA00005417"/>
    </source>
</evidence>
<dbReference type="Gene3D" id="3.40.50.300">
    <property type="entry name" value="P-loop containing nucleotide triphosphate hydrolases"/>
    <property type="match status" value="2"/>
</dbReference>
<keyword evidence="7" id="KW-1185">Reference proteome</keyword>
<accession>A0ABU1ZVV2</accession>
<feature type="domain" description="ABC transporter" evidence="5">
    <location>
        <begin position="1"/>
        <end position="191"/>
    </location>
</feature>
<reference evidence="6" key="1">
    <citation type="submission" date="2023-07" db="EMBL/GenBank/DDBJ databases">
        <title>Sequencing the genomes of 1000 actinobacteria strains.</title>
        <authorList>
            <person name="Klenk H.-P."/>
        </authorList>
    </citation>
    <scope>NUCLEOTIDE SEQUENCE</scope>
    <source>
        <strain evidence="6">DSM 107476</strain>
    </source>
</reference>
<keyword evidence="4 6" id="KW-0067">ATP-binding</keyword>
<protein>
    <submittedName>
        <fullName evidence="6">Energy-coupling factor transport system ATP-binding protein</fullName>
        <ecNumber evidence="6">3.6.3.-</ecNumber>
    </submittedName>
</protein>
<proteinExistence type="inferred from homology"/>
<dbReference type="InterPro" id="IPR003439">
    <property type="entry name" value="ABC_transporter-like_ATP-bd"/>
</dbReference>
<keyword evidence="3" id="KW-0547">Nucleotide-binding</keyword>
<dbReference type="SUPFAM" id="SSF52540">
    <property type="entry name" value="P-loop containing nucleoside triphosphate hydrolases"/>
    <property type="match status" value="2"/>
</dbReference>
<comment type="caution">
    <text evidence="6">The sequence shown here is derived from an EMBL/GenBank/DDBJ whole genome shotgun (WGS) entry which is preliminary data.</text>
</comment>
<dbReference type="SMART" id="SM00382">
    <property type="entry name" value="AAA"/>
    <property type="match status" value="2"/>
</dbReference>
<evidence type="ECO:0000259" key="5">
    <source>
        <dbReference type="PROSITE" id="PS50893"/>
    </source>
</evidence>
<sequence length="381" mass="40774">MDLSLLELTPGSVIQIVGASGSGLSTLAATLHERHGAAVVLQDATAHLSYLRDTVIEEVAFGLEQRGMPVPEMESRVRAVLRDLDLGHLAERDPTELSGGQTRRLAIATVLVLQPDLLVLDDSFAGLDADSADALARVCNGYPGAVVVLGHQSRPEVEGRVLGLADGALTRTYQEPMPPPVLPAVPSVGGPPVDLGKVTAFRGGSKRRWWRLGGEVAPTFTIGPVHVVAYPGEIVWLRGANGSGKTTLLRALAGLDGAPAPKVPTSLMLQRVEDQVAETTVGELIGDRDRVDGLGLDPEEHPLDLPTAQLRLAQAASVLAQDRDVVLMDEPDVGLDDFAVQKFWLMVREALAEGKAVIMTCHDGEFLEVASEWVRMREMWV</sequence>
<gene>
    <name evidence="6" type="ORF">J2S39_000735</name>
</gene>
<evidence type="ECO:0000256" key="4">
    <source>
        <dbReference type="ARBA" id="ARBA00022840"/>
    </source>
</evidence>
<name>A0ABU1ZVV2_9CORY</name>
<evidence type="ECO:0000313" key="7">
    <source>
        <dbReference type="Proteomes" id="UP001180840"/>
    </source>
</evidence>
<organism evidence="6 7">
    <name type="scientific">Corynebacterium guangdongense</name>
    <dbReference type="NCBI Taxonomy" id="1783348"/>
    <lineage>
        <taxon>Bacteria</taxon>
        <taxon>Bacillati</taxon>
        <taxon>Actinomycetota</taxon>
        <taxon>Actinomycetes</taxon>
        <taxon>Mycobacteriales</taxon>
        <taxon>Corynebacteriaceae</taxon>
        <taxon>Corynebacterium</taxon>
    </lineage>
</organism>
<dbReference type="EC" id="3.6.3.-" evidence="6"/>
<evidence type="ECO:0000256" key="3">
    <source>
        <dbReference type="ARBA" id="ARBA00022741"/>
    </source>
</evidence>
<dbReference type="Pfam" id="PF00005">
    <property type="entry name" value="ABC_tran"/>
    <property type="match status" value="2"/>
</dbReference>
<evidence type="ECO:0000313" key="6">
    <source>
        <dbReference type="EMBL" id="MDR7329059.1"/>
    </source>
</evidence>
<dbReference type="PANTHER" id="PTHR43553">
    <property type="entry name" value="HEAVY METAL TRANSPORTER"/>
    <property type="match status" value="1"/>
</dbReference>
<dbReference type="PROSITE" id="PS50893">
    <property type="entry name" value="ABC_TRANSPORTER_2"/>
    <property type="match status" value="1"/>
</dbReference>
<keyword evidence="6" id="KW-0378">Hydrolase</keyword>
<dbReference type="InterPro" id="IPR050095">
    <property type="entry name" value="ECF_ABC_transporter_ATP-bd"/>
</dbReference>
<dbReference type="GO" id="GO:0016787">
    <property type="term" value="F:hydrolase activity"/>
    <property type="evidence" value="ECO:0007669"/>
    <property type="project" value="UniProtKB-KW"/>
</dbReference>
<comment type="similarity">
    <text evidence="1">Belongs to the ABC transporter superfamily.</text>
</comment>
<keyword evidence="2" id="KW-0813">Transport</keyword>